<feature type="compositionally biased region" description="Pro residues" evidence="2">
    <location>
        <begin position="1079"/>
        <end position="1091"/>
    </location>
</feature>
<dbReference type="PANTHER" id="PTHR46769">
    <property type="entry name" value="POLYCYSTIC KIDNEY AND HEPATIC DISEASE 1 (AUTOSOMAL RECESSIVE)-LIKE 1"/>
    <property type="match status" value="1"/>
</dbReference>
<dbReference type="GO" id="GO:0005975">
    <property type="term" value="P:carbohydrate metabolic process"/>
    <property type="evidence" value="ECO:0007669"/>
    <property type="project" value="UniProtKB-ARBA"/>
</dbReference>
<feature type="domain" description="IPT/TIG" evidence="5">
    <location>
        <begin position="555"/>
        <end position="637"/>
    </location>
</feature>
<keyword evidence="3" id="KW-1133">Transmembrane helix</keyword>
<protein>
    <submittedName>
        <fullName evidence="6">IPT/TIG domain-containing protein</fullName>
    </submittedName>
</protein>
<organism evidence="6 7">
    <name type="scientific">Agrococcus jejuensis</name>
    <dbReference type="NCBI Taxonomy" id="399736"/>
    <lineage>
        <taxon>Bacteria</taxon>
        <taxon>Bacillati</taxon>
        <taxon>Actinomycetota</taxon>
        <taxon>Actinomycetes</taxon>
        <taxon>Micrococcales</taxon>
        <taxon>Microbacteriaceae</taxon>
        <taxon>Agrococcus</taxon>
    </lineage>
</organism>
<proteinExistence type="predicted"/>
<feature type="domain" description="IPT/TIG" evidence="5">
    <location>
        <begin position="390"/>
        <end position="471"/>
    </location>
</feature>
<feature type="chain" id="PRO_5009242930" evidence="4">
    <location>
        <begin position="37"/>
        <end position="1145"/>
    </location>
</feature>
<dbReference type="PANTHER" id="PTHR46769:SF2">
    <property type="entry name" value="FIBROCYSTIN-L ISOFORM 2 PRECURSOR-RELATED"/>
    <property type="match status" value="1"/>
</dbReference>
<reference evidence="7" key="1">
    <citation type="submission" date="2016-10" db="EMBL/GenBank/DDBJ databases">
        <authorList>
            <person name="Varghese N."/>
            <person name="Submissions S."/>
        </authorList>
    </citation>
    <scope>NUCLEOTIDE SEQUENCE [LARGE SCALE GENOMIC DNA]</scope>
    <source>
        <strain evidence="7">DSM 22002</strain>
    </source>
</reference>
<keyword evidence="7" id="KW-1185">Reference proteome</keyword>
<dbReference type="SUPFAM" id="SSF81296">
    <property type="entry name" value="E set domains"/>
    <property type="match status" value="8"/>
</dbReference>
<feature type="domain" description="IPT/TIG" evidence="5">
    <location>
        <begin position="218"/>
        <end position="299"/>
    </location>
</feature>
<evidence type="ECO:0000313" key="6">
    <source>
        <dbReference type="EMBL" id="SDH20085.1"/>
    </source>
</evidence>
<evidence type="ECO:0000313" key="7">
    <source>
        <dbReference type="Proteomes" id="UP000198822"/>
    </source>
</evidence>
<keyword evidence="3" id="KW-0812">Transmembrane</keyword>
<feature type="domain" description="IPT/TIG" evidence="5">
    <location>
        <begin position="721"/>
        <end position="804"/>
    </location>
</feature>
<dbReference type="EMBL" id="LT629695">
    <property type="protein sequence ID" value="SDH20085.1"/>
    <property type="molecule type" value="Genomic_DNA"/>
</dbReference>
<dbReference type="RefSeq" id="WP_157674626.1">
    <property type="nucleotide sequence ID" value="NZ_LT629695.1"/>
</dbReference>
<evidence type="ECO:0000256" key="1">
    <source>
        <dbReference type="ARBA" id="ARBA00022729"/>
    </source>
</evidence>
<dbReference type="InterPro" id="IPR013783">
    <property type="entry name" value="Ig-like_fold"/>
</dbReference>
<dbReference type="SMART" id="SM00429">
    <property type="entry name" value="IPT"/>
    <property type="match status" value="8"/>
</dbReference>
<sequence length="1145" mass="109810">MTAPLPLRIPKPLAAATAVLLALAATLVAPLAPAQAAAPTASTITPSSGALVGGETATITGVGFLPGITSVTFGGTTTPSVVLSATQLILPVPAGAVAGPVDVVVSNAPGESAAPLTYTYAAPTLVAADTVAGAPSALTGTGWRGNSAVTVQLVDVANIPVPGASVALTTTGLGALPTGAALPVPAGTPIGNYTAVATDPAGNAASDALFVGFPVPGAPVITAVTPGTSPLAGSPMATITGTNLTPLLFVSVNGLPATTVVQTPTAVSIVVPAGTAPGPVPVQIFGLFGLSNTVFLTYAAPTASASGPATPGGSTLVSTSGWNALVPLTAQLRTPSAQHVEAPISVVTNSAGATDIVVPVPASAAPGTWSVLLSNGSFTATASFEVAAAVPTSTALSPSSGPVAGGQTLTVTGTGFAPGITSVTIDGFVVAATVLSSTALIVTTPAHTAGPVPVVVQNPGGASTPLTYTYAPAPTASSLTPDAGPIVGGATVQVTGTGFTPGASVMVGGVPVVAVVGSSTSLSFTAPPMAPGPVSVVVTTPGGTSAPLVYRVLPSPLMAALSPSVGSTAGGDVVTVTGSGFDAGTTQVTVDGTTVPATVLSPTSLTFVTPAHAAGSVPVVLSTAGGQAPLGLGFGYFDAPTISSLSPDAGTTGSADVTISGSGFTPDAVVTIDGLPIADVTVESTETIAATLPAHAAADVSIVVTTPIGSSEPVTYRYLAAPTVASVEPGVVSTTGGVVALVGTDFQQVGTIVTVDGSTLPAELSLVLGPGLMLVAMPPHAEGAVPVTVTTPGGTSAPVTVTYVALPTLASLAPASGPLTGGTTVVATGTGFVDGATEVHVDGAIVPATIVSATEATFVTPVGTSVGDVDVVVTTAGQPTAPVAFSYDAPTLTASASDGAAPYAVAGSGWRPNDVVTVSVLDADGFAIASTATPVTTTADGAFPSDATAAISSVLATGVHGLVAVDANGNAATSSVELVRPTLTMSSPVVRSGAGATPVTITTEGWEPFVGVSVEVHSDPIPLGTFEPDATGAFALTLPTDLPVGSHSVVLTQVRSDGVVVTRSFPIEVEAVPVDAPTPTTPAPSAAPPSAAPTANAPASGSAPAAGALPRTGADASGLGGLAIVAAMLVAAGALMVRRRVTSHR</sequence>
<dbReference type="Proteomes" id="UP000198822">
    <property type="component" value="Chromosome I"/>
</dbReference>
<dbReference type="STRING" id="399736.SAMN04489720_0374"/>
<dbReference type="AlphaFoldDB" id="A0A1G8AGF8"/>
<dbReference type="InterPro" id="IPR002909">
    <property type="entry name" value="IPT_dom"/>
</dbReference>
<dbReference type="InterPro" id="IPR052387">
    <property type="entry name" value="Fibrocystin"/>
</dbReference>
<feature type="transmembrane region" description="Helical" evidence="3">
    <location>
        <begin position="1118"/>
        <end position="1137"/>
    </location>
</feature>
<accession>A0A1G8AGF8</accession>
<keyword evidence="3" id="KW-0472">Membrane</keyword>
<dbReference type="CDD" id="cd00102">
    <property type="entry name" value="IPT"/>
    <property type="match status" value="2"/>
</dbReference>
<feature type="domain" description="IPT/TIG" evidence="5">
    <location>
        <begin position="473"/>
        <end position="551"/>
    </location>
</feature>
<gene>
    <name evidence="6" type="ORF">SAMN04489720_0374</name>
</gene>
<dbReference type="OrthoDB" id="5479351at2"/>
<evidence type="ECO:0000256" key="4">
    <source>
        <dbReference type="SAM" id="SignalP"/>
    </source>
</evidence>
<name>A0A1G8AGF8_9MICO</name>
<evidence type="ECO:0000256" key="2">
    <source>
        <dbReference type="SAM" id="MobiDB-lite"/>
    </source>
</evidence>
<feature type="domain" description="IPT/TIG" evidence="5">
    <location>
        <begin position="639"/>
        <end position="719"/>
    </location>
</feature>
<feature type="region of interest" description="Disordered" evidence="2">
    <location>
        <begin position="1075"/>
        <end position="1109"/>
    </location>
</feature>
<dbReference type="Gene3D" id="2.60.40.10">
    <property type="entry name" value="Immunoglobulins"/>
    <property type="match status" value="8"/>
</dbReference>
<feature type="domain" description="IPT/TIG" evidence="5">
    <location>
        <begin position="38"/>
        <end position="119"/>
    </location>
</feature>
<keyword evidence="1 4" id="KW-0732">Signal</keyword>
<feature type="compositionally biased region" description="Low complexity" evidence="2">
    <location>
        <begin position="1092"/>
        <end position="1108"/>
    </location>
</feature>
<feature type="domain" description="IPT/TIG" evidence="5">
    <location>
        <begin position="806"/>
        <end position="888"/>
    </location>
</feature>
<feature type="signal peptide" evidence="4">
    <location>
        <begin position="1"/>
        <end position="36"/>
    </location>
</feature>
<evidence type="ECO:0000256" key="3">
    <source>
        <dbReference type="SAM" id="Phobius"/>
    </source>
</evidence>
<dbReference type="InterPro" id="IPR014756">
    <property type="entry name" value="Ig_E-set"/>
</dbReference>
<dbReference type="Pfam" id="PF01833">
    <property type="entry name" value="TIG"/>
    <property type="match status" value="8"/>
</dbReference>
<evidence type="ECO:0000259" key="5">
    <source>
        <dbReference type="SMART" id="SM00429"/>
    </source>
</evidence>